<accession>A0A848IT84</accession>
<dbReference type="SUPFAM" id="SSF53187">
    <property type="entry name" value="Zn-dependent exopeptidases"/>
    <property type="match status" value="1"/>
</dbReference>
<dbReference type="Pfam" id="PF01546">
    <property type="entry name" value="Peptidase_M20"/>
    <property type="match status" value="1"/>
</dbReference>
<dbReference type="Gene3D" id="3.30.70.360">
    <property type="match status" value="1"/>
</dbReference>
<evidence type="ECO:0000313" key="5">
    <source>
        <dbReference type="Proteomes" id="UP000559010"/>
    </source>
</evidence>
<dbReference type="AlphaFoldDB" id="A0A848IT84"/>
<evidence type="ECO:0000313" key="4">
    <source>
        <dbReference type="EMBL" id="NMM46986.1"/>
    </source>
</evidence>
<keyword evidence="2" id="KW-0479">Metal-binding</keyword>
<dbReference type="GO" id="GO:0046872">
    <property type="term" value="F:metal ion binding"/>
    <property type="evidence" value="ECO:0007669"/>
    <property type="project" value="UniProtKB-KW"/>
</dbReference>
<organism evidence="4 5">
    <name type="scientific">Marinigracilibium pacificum</name>
    <dbReference type="NCBI Taxonomy" id="2729599"/>
    <lineage>
        <taxon>Bacteria</taxon>
        <taxon>Pseudomonadati</taxon>
        <taxon>Bacteroidota</taxon>
        <taxon>Cytophagia</taxon>
        <taxon>Cytophagales</taxon>
        <taxon>Flammeovirgaceae</taxon>
        <taxon>Marinigracilibium</taxon>
    </lineage>
</organism>
<dbReference type="InterPro" id="IPR002933">
    <property type="entry name" value="Peptidase_M20"/>
</dbReference>
<name>A0A848IT84_9BACT</name>
<protein>
    <submittedName>
        <fullName evidence="4">Amidohydrolase</fullName>
    </submittedName>
</protein>
<evidence type="ECO:0000256" key="2">
    <source>
        <dbReference type="PIRSR" id="PIRSR005962-1"/>
    </source>
</evidence>
<dbReference type="Gene3D" id="3.40.630.10">
    <property type="entry name" value="Zn peptidases"/>
    <property type="match status" value="1"/>
</dbReference>
<dbReference type="SUPFAM" id="SSF55031">
    <property type="entry name" value="Bacterial exopeptidase dimerisation domain"/>
    <property type="match status" value="1"/>
</dbReference>
<dbReference type="RefSeq" id="WP_169677603.1">
    <property type="nucleotide sequence ID" value="NZ_JABBNU010000001.1"/>
</dbReference>
<dbReference type="InterPro" id="IPR011650">
    <property type="entry name" value="Peptidase_M20_dimer"/>
</dbReference>
<dbReference type="Pfam" id="PF07687">
    <property type="entry name" value="M20_dimer"/>
    <property type="match status" value="1"/>
</dbReference>
<gene>
    <name evidence="4" type="ORF">HH304_01140</name>
</gene>
<sequence>MKVKIDDLIRFRHTLHKHPELSDHEKYTQNRILKRLEVLNTAKISPIGHTGVLVTFTGTENGPEVMIRGDIDALPIQEESDLEYKSVNDGVAHLCGHDGHTAIILGVCKLLDQSGIKKGKVHVVFQPAEENGHGAKAVIEDPQFKNVSPDVVYALHNIPGVRKSKVLCKQGSFSCAADSIIIKLKGVTAHAAEPEHGINPMGYIGKMIDEFEKLQNPDLSSNDFQLLTPVYTHVGNKSYGVSAGYGELHYTLRTRLNARMAGLKKSVLDIIEEICKDKITYEIEWTESFFANVNDEHAVNSIKTAADKSGLEYEEIELPFKWGEDFGLFTDRFSGAMFGIGAGFETSALHNPDYNFPDDIIRPSIDMFMNLIDDKNLLNEPYVLY</sequence>
<comment type="cofactor">
    <cofactor evidence="2">
        <name>Mn(2+)</name>
        <dbReference type="ChEBI" id="CHEBI:29035"/>
    </cofactor>
    <text evidence="2">The Mn(2+) ion enhances activity.</text>
</comment>
<feature type="binding site" evidence="2">
    <location>
        <position position="156"/>
    </location>
    <ligand>
        <name>Mn(2+)</name>
        <dbReference type="ChEBI" id="CHEBI:29035"/>
        <label>2</label>
    </ligand>
</feature>
<dbReference type="NCBIfam" id="TIGR01891">
    <property type="entry name" value="amidohydrolases"/>
    <property type="match status" value="1"/>
</dbReference>
<dbReference type="PANTHER" id="PTHR11014">
    <property type="entry name" value="PEPTIDASE M20 FAMILY MEMBER"/>
    <property type="match status" value="1"/>
</dbReference>
<evidence type="ECO:0000259" key="3">
    <source>
        <dbReference type="Pfam" id="PF07687"/>
    </source>
</evidence>
<dbReference type="Proteomes" id="UP000559010">
    <property type="component" value="Unassembled WGS sequence"/>
</dbReference>
<dbReference type="InterPro" id="IPR017439">
    <property type="entry name" value="Amidohydrolase"/>
</dbReference>
<dbReference type="PANTHER" id="PTHR11014:SF169">
    <property type="entry name" value="CLAN MH, FAMILY M20, PEPTIDASE T-LIKE METALLOPEPTIDASE"/>
    <property type="match status" value="1"/>
</dbReference>
<proteinExistence type="predicted"/>
<keyword evidence="2" id="KW-0464">Manganese</keyword>
<dbReference type="InterPro" id="IPR036264">
    <property type="entry name" value="Bact_exopeptidase_dim_dom"/>
</dbReference>
<keyword evidence="1 4" id="KW-0378">Hydrolase</keyword>
<evidence type="ECO:0000256" key="1">
    <source>
        <dbReference type="ARBA" id="ARBA00022801"/>
    </source>
</evidence>
<reference evidence="4 5" key="1">
    <citation type="submission" date="2020-04" db="EMBL/GenBank/DDBJ databases">
        <title>Flammeovirgaceae bacterium KN852 isolated from deep sea.</title>
        <authorList>
            <person name="Zhang D.-C."/>
        </authorList>
    </citation>
    <scope>NUCLEOTIDE SEQUENCE [LARGE SCALE GENOMIC DNA]</scope>
    <source>
        <strain evidence="4 5">KN852</strain>
    </source>
</reference>
<dbReference type="EMBL" id="JABBNU010000001">
    <property type="protein sequence ID" value="NMM46986.1"/>
    <property type="molecule type" value="Genomic_DNA"/>
</dbReference>
<dbReference type="GO" id="GO:0016787">
    <property type="term" value="F:hydrolase activity"/>
    <property type="evidence" value="ECO:0007669"/>
    <property type="project" value="UniProtKB-KW"/>
</dbReference>
<keyword evidence="5" id="KW-1185">Reference proteome</keyword>
<comment type="caution">
    <text evidence="4">The sequence shown here is derived from an EMBL/GenBank/DDBJ whole genome shotgun (WGS) entry which is preliminary data.</text>
</comment>
<feature type="binding site" evidence="2">
    <location>
        <position position="350"/>
    </location>
    <ligand>
        <name>Mn(2+)</name>
        <dbReference type="ChEBI" id="CHEBI:29035"/>
        <label>2</label>
    </ligand>
</feature>
<feature type="binding site" evidence="2">
    <location>
        <position position="130"/>
    </location>
    <ligand>
        <name>Mn(2+)</name>
        <dbReference type="ChEBI" id="CHEBI:29035"/>
        <label>2</label>
    </ligand>
</feature>
<feature type="domain" description="Peptidase M20 dimerisation" evidence="3">
    <location>
        <begin position="181"/>
        <end position="276"/>
    </location>
</feature>
<dbReference type="PIRSF" id="PIRSF005962">
    <property type="entry name" value="Pept_M20D_amidohydro"/>
    <property type="match status" value="1"/>
</dbReference>
<feature type="binding site" evidence="2">
    <location>
        <position position="97"/>
    </location>
    <ligand>
        <name>Mn(2+)</name>
        <dbReference type="ChEBI" id="CHEBI:29035"/>
        <label>2</label>
    </ligand>
</feature>
<feature type="binding site" evidence="2">
    <location>
        <position position="95"/>
    </location>
    <ligand>
        <name>Mn(2+)</name>
        <dbReference type="ChEBI" id="CHEBI:29035"/>
        <label>2</label>
    </ligand>
</feature>